<evidence type="ECO:0000313" key="2">
    <source>
        <dbReference type="EMBL" id="CAD8459490.1"/>
    </source>
</evidence>
<sequence length="323" mass="35920">MHAADTEHVILETIKLISMLGLAVLCLIQLLHKNRKKQTTTTLGFLLAYLLLEPLGIFGLHRNPGKFGWQASLILFATSNVCFGMGMAHCMFSVIIAHYATVNLSTAIPRSMGNIFACITFLFLSMQVGATAGVLITKRQKFKALAIFAFVVCAATIGPYFSYSTHKLAQILKDLSATNENENLVTSGHRSVTVSSSDSKDIKTAFDPVKSRGTRQKSLKSRKGISSETKRCNRRETIRAELIRKLDRVTWISILAWTIGVISTIGLMVTAAQSNLTYEEETYNAKSRTAHDVWYDLAYVPILMAVSFALIQIWQPLDRMCME</sequence>
<keyword evidence="1" id="KW-0812">Transmembrane</keyword>
<feature type="transmembrane region" description="Helical" evidence="1">
    <location>
        <begin position="73"/>
        <end position="100"/>
    </location>
</feature>
<organism evidence="2">
    <name type="scientific">Amorphochlora amoebiformis</name>
    <dbReference type="NCBI Taxonomy" id="1561963"/>
    <lineage>
        <taxon>Eukaryota</taxon>
        <taxon>Sar</taxon>
        <taxon>Rhizaria</taxon>
        <taxon>Cercozoa</taxon>
        <taxon>Chlorarachniophyceae</taxon>
        <taxon>Amorphochlora</taxon>
    </lineage>
</organism>
<evidence type="ECO:0000256" key="1">
    <source>
        <dbReference type="SAM" id="Phobius"/>
    </source>
</evidence>
<feature type="transmembrane region" description="Helical" evidence="1">
    <location>
        <begin position="142"/>
        <end position="163"/>
    </location>
</feature>
<keyword evidence="1" id="KW-0472">Membrane</keyword>
<reference evidence="2" key="1">
    <citation type="submission" date="2021-01" db="EMBL/GenBank/DDBJ databases">
        <authorList>
            <person name="Corre E."/>
            <person name="Pelletier E."/>
            <person name="Niang G."/>
            <person name="Scheremetjew M."/>
            <person name="Finn R."/>
            <person name="Kale V."/>
            <person name="Holt S."/>
            <person name="Cochrane G."/>
            <person name="Meng A."/>
            <person name="Brown T."/>
            <person name="Cohen L."/>
        </authorList>
    </citation>
    <scope>NUCLEOTIDE SEQUENCE</scope>
    <source>
        <strain evidence="2">CCMP2058</strain>
    </source>
</reference>
<protein>
    <submittedName>
        <fullName evidence="2">Uncharacterized protein</fullName>
    </submittedName>
</protein>
<feature type="transmembrane region" description="Helical" evidence="1">
    <location>
        <begin position="249"/>
        <end position="273"/>
    </location>
</feature>
<feature type="transmembrane region" description="Helical" evidence="1">
    <location>
        <begin position="112"/>
        <end position="136"/>
    </location>
</feature>
<dbReference type="AlphaFoldDB" id="A0A7S0DMD0"/>
<feature type="transmembrane region" description="Helical" evidence="1">
    <location>
        <begin position="43"/>
        <end position="61"/>
    </location>
</feature>
<name>A0A7S0DMD0_9EUKA</name>
<feature type="transmembrane region" description="Helical" evidence="1">
    <location>
        <begin position="293"/>
        <end position="314"/>
    </location>
</feature>
<feature type="transmembrane region" description="Helical" evidence="1">
    <location>
        <begin position="13"/>
        <end position="31"/>
    </location>
</feature>
<gene>
    <name evidence="2" type="ORF">LAMO00422_LOCUS18443</name>
</gene>
<keyword evidence="1" id="KW-1133">Transmembrane helix</keyword>
<proteinExistence type="predicted"/>
<dbReference type="EMBL" id="HBEM01027079">
    <property type="protein sequence ID" value="CAD8459490.1"/>
    <property type="molecule type" value="Transcribed_RNA"/>
</dbReference>
<accession>A0A7S0DMD0</accession>